<organism evidence="2 3">
    <name type="scientific">Paracoccus aestuarii</name>
    <dbReference type="NCBI Taxonomy" id="453842"/>
    <lineage>
        <taxon>Bacteria</taxon>
        <taxon>Pseudomonadati</taxon>
        <taxon>Pseudomonadota</taxon>
        <taxon>Alphaproteobacteria</taxon>
        <taxon>Rhodobacterales</taxon>
        <taxon>Paracoccaceae</taxon>
        <taxon>Paracoccus</taxon>
    </lineage>
</organism>
<evidence type="ECO:0000313" key="2">
    <source>
        <dbReference type="EMBL" id="RJK92587.1"/>
    </source>
</evidence>
<dbReference type="PANTHER" id="PTHR39664">
    <property type="match status" value="1"/>
</dbReference>
<reference evidence="2 3" key="1">
    <citation type="submission" date="2018-09" db="EMBL/GenBank/DDBJ databases">
        <title>Paracoccus onubensis nov. sp. a moderate halophilic bacterium isolated from Gruta de las Maravillas (Aracena, Spain).</title>
        <authorList>
            <person name="Jurado V."/>
            <person name="Gutierrez-Patricio S."/>
            <person name="Gonzalez-Pimentel J.L."/>
            <person name="Laiz L."/>
            <person name="Saiz-Jimenez C."/>
        </authorList>
    </citation>
    <scope>NUCLEOTIDE SEQUENCE [LARGE SCALE GENOMIC DNA]</scope>
    <source>
        <strain evidence="2 3">DSM 19484</strain>
    </source>
</reference>
<evidence type="ECO:0000313" key="3">
    <source>
        <dbReference type="Proteomes" id="UP000285530"/>
    </source>
</evidence>
<dbReference type="Proteomes" id="UP000285530">
    <property type="component" value="Unassembled WGS sequence"/>
</dbReference>
<dbReference type="InterPro" id="IPR002716">
    <property type="entry name" value="PIN_dom"/>
</dbReference>
<evidence type="ECO:0000259" key="1">
    <source>
        <dbReference type="Pfam" id="PF01850"/>
    </source>
</evidence>
<protein>
    <submittedName>
        <fullName evidence="2">PIN domain-containing protein</fullName>
    </submittedName>
</protein>
<dbReference type="CDD" id="cd18683">
    <property type="entry name" value="PIN_VapC-like"/>
    <property type="match status" value="1"/>
</dbReference>
<dbReference type="AlphaFoldDB" id="A0A418ZNY8"/>
<dbReference type="EMBL" id="QZEV01000238">
    <property type="protein sequence ID" value="RJK92587.1"/>
    <property type="molecule type" value="Genomic_DNA"/>
</dbReference>
<accession>A0A418ZNY8</accession>
<dbReference type="RefSeq" id="WP_119887952.1">
    <property type="nucleotide sequence ID" value="NZ_QZEV01000238.1"/>
</dbReference>
<feature type="domain" description="PIN" evidence="1">
    <location>
        <begin position="2"/>
        <end position="120"/>
    </location>
</feature>
<proteinExistence type="predicted"/>
<dbReference type="Gene3D" id="3.40.50.1010">
    <property type="entry name" value="5'-nuclease"/>
    <property type="match status" value="1"/>
</dbReference>
<dbReference type="OrthoDB" id="3175275at2"/>
<dbReference type="PANTHER" id="PTHR39664:SF2">
    <property type="entry name" value="NUCLEIC ACID-BINDING PROTEIN, CONTAINING PIN DOMAIN-RELATED"/>
    <property type="match status" value="1"/>
</dbReference>
<dbReference type="Pfam" id="PF01850">
    <property type="entry name" value="PIN"/>
    <property type="match status" value="1"/>
</dbReference>
<dbReference type="InterPro" id="IPR029060">
    <property type="entry name" value="PIN-like_dom_sf"/>
</dbReference>
<comment type="caution">
    <text evidence="2">The sequence shown here is derived from an EMBL/GenBank/DDBJ whole genome shotgun (WGS) entry which is preliminary data.</text>
</comment>
<name>A0A418ZNY8_9RHOB</name>
<gene>
    <name evidence="2" type="ORF">D3P06_19140</name>
</gene>
<dbReference type="SUPFAM" id="SSF88723">
    <property type="entry name" value="PIN domain-like"/>
    <property type="match status" value="1"/>
</dbReference>
<sequence>MIALDTNVIVRFLVQDDPQQSAEASAIMARLTSDTPGFLAREVMVELVWVLERAYRLPRNDIAAAVDGLLSSHELVVEAADRVGLAIERYRHGGAGFSDHMIALSARDSGCTVIYSFDRKAVSQAGMVQAAAAN</sequence>
<keyword evidence="3" id="KW-1185">Reference proteome</keyword>